<keyword evidence="12" id="KW-1185">Reference proteome</keyword>
<dbReference type="CDD" id="cd06582">
    <property type="entry name" value="TM_PBP1_LivH_like"/>
    <property type="match status" value="1"/>
</dbReference>
<dbReference type="GO" id="GO:0005886">
    <property type="term" value="C:plasma membrane"/>
    <property type="evidence" value="ECO:0007669"/>
    <property type="project" value="UniProtKB-SubCell"/>
</dbReference>
<evidence type="ECO:0000256" key="3">
    <source>
        <dbReference type="ARBA" id="ARBA00022475"/>
    </source>
</evidence>
<feature type="signal peptide" evidence="10">
    <location>
        <begin position="1"/>
        <end position="22"/>
    </location>
</feature>
<dbReference type="GO" id="GO:0022857">
    <property type="term" value="F:transmembrane transporter activity"/>
    <property type="evidence" value="ECO:0007669"/>
    <property type="project" value="InterPro"/>
</dbReference>
<evidence type="ECO:0000256" key="6">
    <source>
        <dbReference type="ARBA" id="ARBA00022989"/>
    </source>
</evidence>
<dbReference type="PANTHER" id="PTHR11795">
    <property type="entry name" value="BRANCHED-CHAIN AMINO ACID TRANSPORT SYSTEM PERMEASE PROTEIN LIVH"/>
    <property type="match status" value="1"/>
</dbReference>
<dbReference type="PROSITE" id="PS51257">
    <property type="entry name" value="PROKAR_LIPOPROTEIN"/>
    <property type="match status" value="1"/>
</dbReference>
<feature type="transmembrane region" description="Helical" evidence="9">
    <location>
        <begin position="205"/>
        <end position="229"/>
    </location>
</feature>
<evidence type="ECO:0000256" key="9">
    <source>
        <dbReference type="SAM" id="Phobius"/>
    </source>
</evidence>
<dbReference type="PANTHER" id="PTHR11795:SF445">
    <property type="entry name" value="AMINO ACID ABC TRANSPORTER PERMEASE PROTEIN"/>
    <property type="match status" value="1"/>
</dbReference>
<feature type="transmembrane region" description="Helical" evidence="9">
    <location>
        <begin position="241"/>
        <end position="259"/>
    </location>
</feature>
<feature type="transmembrane region" description="Helical" evidence="9">
    <location>
        <begin position="377"/>
        <end position="405"/>
    </location>
</feature>
<dbReference type="EMBL" id="JANTHZ010000009">
    <property type="protein sequence ID" value="MCS0497007.1"/>
    <property type="molecule type" value="Genomic_DNA"/>
</dbReference>
<feature type="transmembrane region" description="Helical" evidence="9">
    <location>
        <begin position="417"/>
        <end position="435"/>
    </location>
</feature>
<evidence type="ECO:0000256" key="5">
    <source>
        <dbReference type="ARBA" id="ARBA00022970"/>
    </source>
</evidence>
<gene>
    <name evidence="11" type="ORF">NVS89_18130</name>
</gene>
<evidence type="ECO:0000313" key="12">
    <source>
        <dbReference type="Proteomes" id="UP001151088"/>
    </source>
</evidence>
<feature type="chain" id="PRO_5040846053" evidence="10">
    <location>
        <begin position="23"/>
        <end position="445"/>
    </location>
</feature>
<keyword evidence="7 9" id="KW-0472">Membrane</keyword>
<feature type="transmembrane region" description="Helical" evidence="9">
    <location>
        <begin position="147"/>
        <end position="168"/>
    </location>
</feature>
<dbReference type="Pfam" id="PF02653">
    <property type="entry name" value="BPD_transp_2"/>
    <property type="match status" value="1"/>
</dbReference>
<reference evidence="11" key="1">
    <citation type="submission" date="2022-08" db="EMBL/GenBank/DDBJ databases">
        <authorList>
            <person name="Li F."/>
        </authorList>
    </citation>
    <scope>NUCLEOTIDE SEQUENCE</scope>
    <source>
        <strain evidence="11">MQZ15Z-1</strain>
    </source>
</reference>
<name>A0A9X2PE01_9HYPH</name>
<keyword evidence="4 9" id="KW-0812">Transmembrane</keyword>
<dbReference type="InterPro" id="IPR001851">
    <property type="entry name" value="ABC_transp_permease"/>
</dbReference>
<dbReference type="GO" id="GO:0006865">
    <property type="term" value="P:amino acid transport"/>
    <property type="evidence" value="ECO:0007669"/>
    <property type="project" value="UniProtKB-KW"/>
</dbReference>
<accession>A0A9X2PE01</accession>
<keyword evidence="5" id="KW-0029">Amino-acid transport</keyword>
<evidence type="ECO:0000256" key="10">
    <source>
        <dbReference type="SAM" id="SignalP"/>
    </source>
</evidence>
<evidence type="ECO:0000313" key="11">
    <source>
        <dbReference type="EMBL" id="MCS0497007.1"/>
    </source>
</evidence>
<sequence>MGRIVRIVLSILSILLAVPLLAACGSVVDSDQARICRAIPEALHEEGADIAEVSLSPVPGVPAALRLAYRLRVGDVTLPRWIICRFAAQTGVGRFNLVDVETDRGTLSGVKLLILKRWWLDDVRVEPGIAPLFHLGSRAAYWLQQTLNGMVLAGVYGLIATGFALIYGLAGRVNLAFGEIAVAGGVNTLVVVGVVSLLGRLNAPALTFALFAGVGAAALLSWVAGRLVVMPLATRSRAPQTALIGTLALAIVLTELLRLTSGSRVNWLPALLNRPLYLAGADHFVATVTPAQLLAAGLSLSGASMLLALMMFSRFGRAWRAHAEDPLMAAMLGVPIPTLRSLTFIIAGASAGLAGAVVVIAYGTVQAGDGLSLTLKALISAIIGGIGSVPGAFLGAALVAGVEIVWSSAFDIAYRDVVTYSLLVAFLVLRPGGLLNRSAPSPREF</sequence>
<dbReference type="InterPro" id="IPR052157">
    <property type="entry name" value="BCAA_transport_permease"/>
</dbReference>
<evidence type="ECO:0000256" key="7">
    <source>
        <dbReference type="ARBA" id="ARBA00023136"/>
    </source>
</evidence>
<protein>
    <submittedName>
        <fullName evidence="11">Branched-chain amino acid ABC transporter permease</fullName>
    </submittedName>
</protein>
<feature type="transmembrane region" description="Helical" evidence="9">
    <location>
        <begin position="293"/>
        <end position="312"/>
    </location>
</feature>
<keyword evidence="3" id="KW-1003">Cell membrane</keyword>
<evidence type="ECO:0000256" key="8">
    <source>
        <dbReference type="ARBA" id="ARBA00037998"/>
    </source>
</evidence>
<keyword evidence="10" id="KW-0732">Signal</keyword>
<comment type="similarity">
    <text evidence="8">Belongs to the binding-protein-dependent transport system permease family. LivHM subfamily.</text>
</comment>
<dbReference type="AlphaFoldDB" id="A0A9X2PE01"/>
<evidence type="ECO:0000256" key="2">
    <source>
        <dbReference type="ARBA" id="ARBA00022448"/>
    </source>
</evidence>
<evidence type="ECO:0000256" key="4">
    <source>
        <dbReference type="ARBA" id="ARBA00022692"/>
    </source>
</evidence>
<keyword evidence="6 9" id="KW-1133">Transmembrane helix</keyword>
<evidence type="ECO:0000256" key="1">
    <source>
        <dbReference type="ARBA" id="ARBA00004651"/>
    </source>
</evidence>
<proteinExistence type="inferred from homology"/>
<feature type="transmembrane region" description="Helical" evidence="9">
    <location>
        <begin position="341"/>
        <end position="365"/>
    </location>
</feature>
<feature type="transmembrane region" description="Helical" evidence="9">
    <location>
        <begin position="180"/>
        <end position="199"/>
    </location>
</feature>
<comment type="caution">
    <text evidence="11">The sequence shown here is derived from an EMBL/GenBank/DDBJ whole genome shotgun (WGS) entry which is preliminary data.</text>
</comment>
<keyword evidence="2" id="KW-0813">Transport</keyword>
<organism evidence="11 12">
    <name type="scientific">Ancylobacter mangrovi</name>
    <dbReference type="NCBI Taxonomy" id="2972472"/>
    <lineage>
        <taxon>Bacteria</taxon>
        <taxon>Pseudomonadati</taxon>
        <taxon>Pseudomonadota</taxon>
        <taxon>Alphaproteobacteria</taxon>
        <taxon>Hyphomicrobiales</taxon>
        <taxon>Xanthobacteraceae</taxon>
        <taxon>Ancylobacter</taxon>
    </lineage>
</organism>
<dbReference type="Proteomes" id="UP001151088">
    <property type="component" value="Unassembled WGS sequence"/>
</dbReference>
<comment type="subcellular location">
    <subcellularLocation>
        <location evidence="1">Cell membrane</location>
        <topology evidence="1">Multi-pass membrane protein</topology>
    </subcellularLocation>
</comment>
<dbReference type="RefSeq" id="WP_258734163.1">
    <property type="nucleotide sequence ID" value="NZ_JANTHZ010000009.1"/>
</dbReference>